<comment type="caution">
    <text evidence="2">The sequence shown here is derived from an EMBL/GenBank/DDBJ whole genome shotgun (WGS) entry which is preliminary data.</text>
</comment>
<protein>
    <submittedName>
        <fullName evidence="2">Uncharacterized protein</fullName>
    </submittedName>
</protein>
<dbReference type="OrthoDB" id="539213at2759"/>
<evidence type="ECO:0000256" key="1">
    <source>
        <dbReference type="SAM" id="MobiDB-lite"/>
    </source>
</evidence>
<proteinExistence type="predicted"/>
<organism evidence="2 5">
    <name type="scientific">Aspergillus felis</name>
    <dbReference type="NCBI Taxonomy" id="1287682"/>
    <lineage>
        <taxon>Eukaryota</taxon>
        <taxon>Fungi</taxon>
        <taxon>Dikarya</taxon>
        <taxon>Ascomycota</taxon>
        <taxon>Pezizomycotina</taxon>
        <taxon>Eurotiomycetes</taxon>
        <taxon>Eurotiomycetidae</taxon>
        <taxon>Eurotiales</taxon>
        <taxon>Aspergillaceae</taxon>
        <taxon>Aspergillus</taxon>
        <taxon>Aspergillus subgen. Fumigati</taxon>
    </lineage>
</organism>
<dbReference type="Proteomes" id="UP000641853">
    <property type="component" value="Unassembled WGS sequence"/>
</dbReference>
<feature type="region of interest" description="Disordered" evidence="1">
    <location>
        <begin position="1"/>
        <end position="123"/>
    </location>
</feature>
<accession>A0A8H6PMC4</accession>
<feature type="compositionally biased region" description="Polar residues" evidence="1">
    <location>
        <begin position="100"/>
        <end position="115"/>
    </location>
</feature>
<dbReference type="EMBL" id="JACBAG010001828">
    <property type="protein sequence ID" value="KAF7180897.1"/>
    <property type="molecule type" value="Genomic_DNA"/>
</dbReference>
<evidence type="ECO:0000313" key="4">
    <source>
        <dbReference type="Proteomes" id="UP000641853"/>
    </source>
</evidence>
<dbReference type="Proteomes" id="UP000654922">
    <property type="component" value="Unassembled WGS sequence"/>
</dbReference>
<feature type="compositionally biased region" description="Basic and acidic residues" evidence="1">
    <location>
        <begin position="43"/>
        <end position="52"/>
    </location>
</feature>
<dbReference type="AlphaFoldDB" id="A0A8H6PMC4"/>
<name>A0A8H6PMC4_9EURO</name>
<keyword evidence="4" id="KW-1185">Reference proteome</keyword>
<evidence type="ECO:0000313" key="5">
    <source>
        <dbReference type="Proteomes" id="UP000654922"/>
    </source>
</evidence>
<dbReference type="EMBL" id="JACBAE010001394">
    <property type="protein sequence ID" value="KAF7157067.1"/>
    <property type="molecule type" value="Genomic_DNA"/>
</dbReference>
<evidence type="ECO:0000313" key="2">
    <source>
        <dbReference type="EMBL" id="KAF7157067.1"/>
    </source>
</evidence>
<reference evidence="2" key="1">
    <citation type="submission" date="2020-06" db="EMBL/GenBank/DDBJ databases">
        <title>Draft genome sequences of strains closely related to Aspergillus parafelis and Aspergillus hiratsukae.</title>
        <authorList>
            <person name="Dos Santos R.A.C."/>
            <person name="Rivero-Menendez O."/>
            <person name="Steenwyk J.L."/>
            <person name="Mead M.E."/>
            <person name="Goldman G.H."/>
            <person name="Alastruey-Izquierdo A."/>
            <person name="Rokas A."/>
        </authorList>
    </citation>
    <scope>NUCLEOTIDE SEQUENCE</scope>
    <source>
        <strain evidence="2">CNM-CM5623</strain>
        <strain evidence="3">CNM-CM7691</strain>
    </source>
</reference>
<gene>
    <name evidence="2" type="ORF">CNMCM5623_001055</name>
    <name evidence="3" type="ORF">CNMCM7691_000026</name>
</gene>
<sequence>MIRKQQKRAARGKQTAFRVGGQEVDSKRIARFVRRYGASWDNTRNESHRTSPEPDTPSDMSCYTPEPDDRSAALSPLPESQSMHHENKFDPLQSPELDDNQSLSAATLSPISTHPTPRPMDDLSTENAWQALDSFQDRLLALDKKLEESMSNFITPGEEC</sequence>
<feature type="compositionally biased region" description="Basic residues" evidence="1">
    <location>
        <begin position="1"/>
        <end position="11"/>
    </location>
</feature>
<evidence type="ECO:0000313" key="3">
    <source>
        <dbReference type="EMBL" id="KAF7180897.1"/>
    </source>
</evidence>